<evidence type="ECO:0000256" key="12">
    <source>
        <dbReference type="ARBA" id="ARBA00023303"/>
    </source>
</evidence>
<dbReference type="GO" id="GO:0001895">
    <property type="term" value="P:retina homeostasis"/>
    <property type="evidence" value="ECO:0007669"/>
    <property type="project" value="TreeGrafter"/>
</dbReference>
<feature type="transmembrane region" description="Helical" evidence="17">
    <location>
        <begin position="1124"/>
        <end position="1149"/>
    </location>
</feature>
<feature type="domain" description="Cyclic nucleotide-binding" evidence="18">
    <location>
        <begin position="897"/>
        <end position="1001"/>
    </location>
</feature>
<feature type="transmembrane region" description="Helical" evidence="17">
    <location>
        <begin position="793"/>
        <end position="811"/>
    </location>
</feature>
<feature type="region of interest" description="Disordered" evidence="16">
    <location>
        <begin position="128"/>
        <end position="256"/>
    </location>
</feature>
<comment type="catalytic activity">
    <reaction evidence="15">
        <text>Na(+)(in) = Na(+)(out)</text>
        <dbReference type="Rhea" id="RHEA:34963"/>
        <dbReference type="ChEBI" id="CHEBI:29101"/>
    </reaction>
</comment>
<dbReference type="Proteomes" id="UP000289886">
    <property type="component" value="Unassembled WGS sequence"/>
</dbReference>
<dbReference type="SUPFAM" id="SSF81324">
    <property type="entry name" value="Voltage-gated potassium channels"/>
    <property type="match status" value="2"/>
</dbReference>
<reference evidence="19 20" key="1">
    <citation type="submission" date="2019-01" db="EMBL/GenBank/DDBJ databases">
        <title>Draft Genome and Complete Hox-Cluster Characterization of the Sterlet Sturgeon (Acipenser ruthenus).</title>
        <authorList>
            <person name="Wei Q."/>
        </authorList>
    </citation>
    <scope>NUCLEOTIDE SEQUENCE [LARGE SCALE GENOMIC DNA]</scope>
    <source>
        <strain evidence="19">WHYD16114868_AA</strain>
        <tissue evidence="19">Blood</tissue>
    </source>
</reference>
<evidence type="ECO:0000256" key="14">
    <source>
        <dbReference type="ARBA" id="ARBA00034430"/>
    </source>
</evidence>
<dbReference type="InterPro" id="IPR014710">
    <property type="entry name" value="RmlC-like_jellyroll"/>
</dbReference>
<keyword evidence="6" id="KW-0547">Nucleotide-binding</keyword>
<evidence type="ECO:0000256" key="9">
    <source>
        <dbReference type="ARBA" id="ARBA00023065"/>
    </source>
</evidence>
<feature type="transmembrane region" description="Helical" evidence="17">
    <location>
        <begin position="606"/>
        <end position="628"/>
    </location>
</feature>
<evidence type="ECO:0000256" key="11">
    <source>
        <dbReference type="ARBA" id="ARBA00023286"/>
    </source>
</evidence>
<dbReference type="PROSITE" id="PS50042">
    <property type="entry name" value="CNMP_BINDING_3"/>
    <property type="match status" value="2"/>
</dbReference>
<feature type="compositionally biased region" description="Pro residues" evidence="16">
    <location>
        <begin position="28"/>
        <end position="37"/>
    </location>
</feature>
<evidence type="ECO:0000256" key="1">
    <source>
        <dbReference type="ARBA" id="ARBA00004141"/>
    </source>
</evidence>
<evidence type="ECO:0000313" key="20">
    <source>
        <dbReference type="Proteomes" id="UP000289886"/>
    </source>
</evidence>
<evidence type="ECO:0000256" key="16">
    <source>
        <dbReference type="SAM" id="MobiDB-lite"/>
    </source>
</evidence>
<feature type="compositionally biased region" description="Acidic residues" evidence="16">
    <location>
        <begin position="347"/>
        <end position="361"/>
    </location>
</feature>
<gene>
    <name evidence="19" type="ORF">EOD39_10979</name>
</gene>
<dbReference type="PANTHER" id="PTHR45638">
    <property type="entry name" value="CYCLIC NUCLEOTIDE-GATED CATION CHANNEL SUBUNIT A"/>
    <property type="match status" value="1"/>
</dbReference>
<feature type="transmembrane region" description="Helical" evidence="17">
    <location>
        <begin position="640"/>
        <end position="661"/>
    </location>
</feature>
<keyword evidence="11" id="KW-1071">Ligand-gated ion channel</keyword>
<proteinExistence type="predicted"/>
<dbReference type="FunFam" id="1.10.287.70:FF:000072">
    <property type="entry name" value="Cyclic nucleotide gated channel beta 3"/>
    <property type="match status" value="2"/>
</dbReference>
<evidence type="ECO:0000256" key="2">
    <source>
        <dbReference type="ARBA" id="ARBA00022448"/>
    </source>
</evidence>
<evidence type="ECO:0000256" key="13">
    <source>
        <dbReference type="ARBA" id="ARBA00023305"/>
    </source>
</evidence>
<feature type="region of interest" description="Disordered" evidence="16">
    <location>
        <begin position="1423"/>
        <end position="1443"/>
    </location>
</feature>
<evidence type="ECO:0000256" key="7">
    <source>
        <dbReference type="ARBA" id="ARBA00022989"/>
    </source>
</evidence>
<dbReference type="InterPro" id="IPR018488">
    <property type="entry name" value="cNMP-bd_CS"/>
</dbReference>
<feature type="region of interest" description="Disordered" evidence="16">
    <location>
        <begin position="532"/>
        <end position="569"/>
    </location>
</feature>
<dbReference type="InterPro" id="IPR000595">
    <property type="entry name" value="cNMP-bd_dom"/>
</dbReference>
<keyword evidence="7 17" id="KW-1133">Transmembrane helix</keyword>
<dbReference type="SMART" id="SM00100">
    <property type="entry name" value="cNMP"/>
    <property type="match status" value="2"/>
</dbReference>
<accession>A0A662YVV1</accession>
<dbReference type="PROSITE" id="PS00889">
    <property type="entry name" value="CNMP_BINDING_2"/>
    <property type="match status" value="2"/>
</dbReference>
<evidence type="ECO:0000256" key="10">
    <source>
        <dbReference type="ARBA" id="ARBA00023136"/>
    </source>
</evidence>
<dbReference type="Gene3D" id="1.10.287.630">
    <property type="entry name" value="Helix hairpin bin"/>
    <property type="match status" value="2"/>
</dbReference>
<feature type="compositionally biased region" description="Basic and acidic residues" evidence="16">
    <location>
        <begin position="362"/>
        <end position="389"/>
    </location>
</feature>
<feature type="region of interest" description="Disordered" evidence="16">
    <location>
        <begin position="1465"/>
        <end position="1533"/>
    </location>
</feature>
<evidence type="ECO:0000256" key="3">
    <source>
        <dbReference type="ARBA" id="ARBA00022535"/>
    </source>
</evidence>
<evidence type="ECO:0000256" key="6">
    <source>
        <dbReference type="ARBA" id="ARBA00022741"/>
    </source>
</evidence>
<dbReference type="GO" id="GO:0017071">
    <property type="term" value="C:intracellular cyclic nucleotide activated cation channel complex"/>
    <property type="evidence" value="ECO:0007669"/>
    <property type="project" value="TreeGrafter"/>
</dbReference>
<evidence type="ECO:0000313" key="19">
    <source>
        <dbReference type="EMBL" id="RXM99678.1"/>
    </source>
</evidence>
<dbReference type="Gene3D" id="2.60.120.10">
    <property type="entry name" value="Jelly Rolls"/>
    <property type="match status" value="2"/>
</dbReference>
<feature type="compositionally biased region" description="Basic and acidic residues" evidence="16">
    <location>
        <begin position="147"/>
        <end position="171"/>
    </location>
</feature>
<dbReference type="GO" id="GO:0001750">
    <property type="term" value="C:photoreceptor outer segment"/>
    <property type="evidence" value="ECO:0007669"/>
    <property type="project" value="TreeGrafter"/>
</dbReference>
<keyword evidence="4" id="KW-0716">Sensory transduction</keyword>
<feature type="region of interest" description="Disordered" evidence="16">
    <location>
        <begin position="330"/>
        <end position="419"/>
    </location>
</feature>
<keyword evidence="2" id="KW-0813">Transport</keyword>
<sequence>MFSWVVKVVPQPPEPPRPLGEDVKPEPEPTPPPPAPVTKPVEVKEKISQPQNVAAKPVEKPPEPAENSSAASTEEKSASGGVLSWFSQGLDSVLPKPVESLRLPRASAETEQGGVFSWIVQGLAKVVPQPEDKYKEPEVEENPTEVKLAEKKEEAPAAKPEAPAKKEEVKEPPPPVKVSILPETVKDIVVEEVEEDWENEKQEEPEGQLTQLEPEKETPAMTMQEPETEQEQQQGETQEEDTQTLAAQHQQPQKPLIQTRIVELEDAETQTERWTPLLQQQQAEAAEEKRLQVPYEQSEDEEEIFECLVDVCPAGGFPVREKPGQEVKVVQEEEPVRLSEPIQEVETLQEPEPIQEVEPEPEPEKEVGPVEPVKEPEPVKKEETEKEEVVAPPVSFEKEEESQVIEEECEEGSKVSLHPAVNIEDVDSAGGSSSAPGSLSLPSIVHPSSAHASTTLTVPGVPATARRKKLYSQGDSVEEAETTIKAWPSQCSLQPEEEEDRAPSVTSQTSAIVNERLQELVKLFKGRTEKVKEKLIDPDSSSDEESPTASPAKKAPPPPPPPEVKKEEEEEEHYCEMLCCKFKTMPWMMRLKEYRFPASIDPYTNLMYVLWLFFVTLAWNWNLWLIPVRWAFPYQTPDNLYLWLLMDYLCDLIYILDIFIFQARLQFVRGGDIIMDVISLFPLDLLYLKLGVVSVLRFPRLLKYSAFYEFNDRLEAILSKAYIYRVIITTGYLLYCLHCNACLFYWASDYEGLGSTKWVYDGVGNSYIRCYYFAVKTLITIGGLPDPKTLFEIIFQLLNYFIGVFAFSVMIGQMRDVVGAATAGQTYYRACMDSTINYMNLYKIPRSVQNRVKTWYDYTWQSQGMLDEQELLVQLPDKMRLDIAVDVNYQIVAKVALFEGCDRQMIYDMLKRLKSVVYLPGDFVCKKGEIGREMYIIKAGEVQVVGGPDGKTVFVTLRGGSVFGEISLLSVGGGNRRTANVMAHGFANLFILDKKDLNEILIHYPESQKVLRRKAKKMLTKDTKKAEGGEPKGVQHVIPPRPETPKLLKAALALTLKTRKSGSFSKLKMKKSSSVEMDVISLFPLDLLYLKLGVVSVLRFPRLLKYSAFYEFNDRLEAILSKAYIYRVIITTGYLLYCLHCNACLFYWASDYEGLGSTKWVYDGVGNSYIRCYYFAVKTLITIGGLPDPKTLFEIIFQLLNYFIGVFAFSVMIGQMRDVVGAATAGQTYYRACMDSTINYMNLYKIPRSVQNRVKTWYDYTWQSQGMLDEQELLVQLPDKMRLDIAVDVNYQIVAKVALFEGCDRQMIYDMLKRLKSVVYLPGDFVCKKGEIGREMYIIKAGEVQVVGGPDGKTVFVTLRGGSVFGEISLLSVGGGNRRTANVMAHGFANLFILDKKDLNEILIHYPESQKVLRRKAKKMLTKDTKKAEGGEPKGVQHVIPPRPETPKLLKAALALTLKTRKSGSFSKLKMKKSSSVEPSSSMPVPPASPMHHRSPVPQTKLAEDDDDTEDMVSETVDGSMVLRMSPSHTGKE</sequence>
<keyword evidence="13" id="KW-0844">Vision</keyword>
<feature type="compositionally biased region" description="Low complexity" evidence="16">
    <location>
        <begin position="1465"/>
        <end position="1483"/>
    </location>
</feature>
<evidence type="ECO:0000256" key="17">
    <source>
        <dbReference type="SAM" id="Phobius"/>
    </source>
</evidence>
<dbReference type="SUPFAM" id="SSF51206">
    <property type="entry name" value="cAMP-binding domain-like"/>
    <property type="match status" value="2"/>
</dbReference>
<dbReference type="FunFam" id="1.10.287.630:FF:000001">
    <property type="entry name" value="Cyclic nucleotide-gated channel alpha 3"/>
    <property type="match status" value="2"/>
</dbReference>
<comment type="catalytic activity">
    <reaction evidence="14">
        <text>K(+)(in) = K(+)(out)</text>
        <dbReference type="Rhea" id="RHEA:29463"/>
        <dbReference type="ChEBI" id="CHEBI:29103"/>
    </reaction>
</comment>
<dbReference type="GO" id="GO:0005886">
    <property type="term" value="C:plasma membrane"/>
    <property type="evidence" value="ECO:0007669"/>
    <property type="project" value="TreeGrafter"/>
</dbReference>
<keyword evidence="20" id="KW-1185">Reference proteome</keyword>
<protein>
    <submittedName>
        <fullName evidence="19">Cyclic nucleotide-gated cation channel beta-1</fullName>
    </submittedName>
</protein>
<feature type="region of interest" description="Disordered" evidence="16">
    <location>
        <begin position="1"/>
        <end position="79"/>
    </location>
</feature>
<comment type="caution">
    <text evidence="19">The sequence shown here is derived from an EMBL/GenBank/DDBJ whole genome shotgun (WGS) entry which is preliminary data.</text>
</comment>
<dbReference type="InterPro" id="IPR050866">
    <property type="entry name" value="CNG_cation_channel"/>
</dbReference>
<comment type="subcellular location">
    <subcellularLocation>
        <location evidence="1">Membrane</location>
        <topology evidence="1">Multi-pass membrane protein</topology>
    </subcellularLocation>
</comment>
<dbReference type="Pfam" id="PF00027">
    <property type="entry name" value="cNMP_binding"/>
    <property type="match status" value="2"/>
</dbReference>
<feature type="domain" description="Cyclic nucleotide-binding" evidence="18">
    <location>
        <begin position="1299"/>
        <end position="1403"/>
    </location>
</feature>
<dbReference type="GO" id="GO:0007601">
    <property type="term" value="P:visual perception"/>
    <property type="evidence" value="ECO:0007669"/>
    <property type="project" value="UniProtKB-KW"/>
</dbReference>
<keyword evidence="3" id="KW-0140">cGMP</keyword>
<evidence type="ECO:0000256" key="15">
    <source>
        <dbReference type="ARBA" id="ARBA00036239"/>
    </source>
</evidence>
<evidence type="ECO:0000256" key="4">
    <source>
        <dbReference type="ARBA" id="ARBA00022606"/>
    </source>
</evidence>
<dbReference type="PANTHER" id="PTHR45638:SF16">
    <property type="entry name" value="CYCLIC NUCLEOTIDE-GATED CATION CHANNEL BETA-1"/>
    <property type="match status" value="1"/>
</dbReference>
<feature type="transmembrane region" description="Helical" evidence="17">
    <location>
        <begin position="673"/>
        <end position="696"/>
    </location>
</feature>
<dbReference type="EMBL" id="SCEB01000317">
    <property type="protein sequence ID" value="RXM99678.1"/>
    <property type="molecule type" value="Genomic_DNA"/>
</dbReference>
<keyword evidence="10 17" id="KW-0472">Membrane</keyword>
<dbReference type="GO" id="GO:0005222">
    <property type="term" value="F:intracellularly cAMP-activated cation channel activity"/>
    <property type="evidence" value="ECO:0007669"/>
    <property type="project" value="TreeGrafter"/>
</dbReference>
<dbReference type="FunFam" id="2.60.120.10:FF:000020">
    <property type="entry name" value="Cyclic nucleotide-gated channel beta 3"/>
    <property type="match status" value="2"/>
</dbReference>
<feature type="transmembrane region" description="Helical" evidence="17">
    <location>
        <begin position="1195"/>
        <end position="1213"/>
    </location>
</feature>
<dbReference type="PROSITE" id="PS00888">
    <property type="entry name" value="CNMP_BINDING_1"/>
    <property type="match status" value="2"/>
</dbReference>
<name>A0A662YVV1_ACIRT</name>
<evidence type="ECO:0000256" key="5">
    <source>
        <dbReference type="ARBA" id="ARBA00022692"/>
    </source>
</evidence>
<keyword evidence="12" id="KW-0407">Ion channel</keyword>
<feature type="transmembrane region" description="Helical" evidence="17">
    <location>
        <begin position="722"/>
        <end position="747"/>
    </location>
</feature>
<organism evidence="19 20">
    <name type="scientific">Acipenser ruthenus</name>
    <name type="common">Sterlet sturgeon</name>
    <dbReference type="NCBI Taxonomy" id="7906"/>
    <lineage>
        <taxon>Eukaryota</taxon>
        <taxon>Metazoa</taxon>
        <taxon>Chordata</taxon>
        <taxon>Craniata</taxon>
        <taxon>Vertebrata</taxon>
        <taxon>Euteleostomi</taxon>
        <taxon>Actinopterygii</taxon>
        <taxon>Chondrostei</taxon>
        <taxon>Acipenseriformes</taxon>
        <taxon>Acipenseridae</taxon>
        <taxon>Acipenser</taxon>
    </lineage>
</organism>
<feature type="compositionally biased region" description="Acidic residues" evidence="16">
    <location>
        <begin position="1504"/>
        <end position="1513"/>
    </location>
</feature>
<dbReference type="InterPro" id="IPR018490">
    <property type="entry name" value="cNMP-bd_dom_sf"/>
</dbReference>
<dbReference type="GO" id="GO:0044877">
    <property type="term" value="F:protein-containing complex binding"/>
    <property type="evidence" value="ECO:0007669"/>
    <property type="project" value="TreeGrafter"/>
</dbReference>
<keyword evidence="5 17" id="KW-0812">Transmembrane</keyword>
<keyword evidence="9" id="KW-0406">Ion transport</keyword>
<dbReference type="CDD" id="cd00038">
    <property type="entry name" value="CAP_ED"/>
    <property type="match status" value="2"/>
</dbReference>
<feature type="region of interest" description="Disordered" evidence="16">
    <location>
        <begin position="449"/>
        <end position="510"/>
    </location>
</feature>
<dbReference type="Gene3D" id="1.10.287.70">
    <property type="match status" value="2"/>
</dbReference>
<dbReference type="GO" id="GO:0030553">
    <property type="term" value="F:cGMP binding"/>
    <property type="evidence" value="ECO:0007669"/>
    <property type="project" value="UniProtKB-KW"/>
</dbReference>
<dbReference type="GO" id="GO:0005223">
    <property type="term" value="F:intracellularly cGMP-activated cation channel activity"/>
    <property type="evidence" value="ECO:0007669"/>
    <property type="project" value="TreeGrafter"/>
</dbReference>
<keyword evidence="8" id="KW-0142">cGMP-binding</keyword>
<evidence type="ECO:0000256" key="8">
    <source>
        <dbReference type="ARBA" id="ARBA00022992"/>
    </source>
</evidence>
<feature type="compositionally biased region" description="Acidic residues" evidence="16">
    <location>
        <begin position="398"/>
        <end position="410"/>
    </location>
</feature>
<feature type="compositionally biased region" description="Basic and acidic residues" evidence="16">
    <location>
        <begin position="1423"/>
        <end position="1432"/>
    </location>
</feature>
<evidence type="ECO:0000259" key="18">
    <source>
        <dbReference type="PROSITE" id="PS50042"/>
    </source>
</evidence>